<feature type="compositionally biased region" description="Polar residues" evidence="1">
    <location>
        <begin position="1"/>
        <end position="17"/>
    </location>
</feature>
<feature type="region of interest" description="Disordered" evidence="1">
    <location>
        <begin position="1"/>
        <end position="47"/>
    </location>
</feature>
<dbReference type="OrthoDB" id="9976097at2"/>
<gene>
    <name evidence="3" type="ORF">CGZ94_00640</name>
</gene>
<organism evidence="3 4">
    <name type="scientific">Enemella evansiae</name>
    <dbReference type="NCBI Taxonomy" id="2016499"/>
    <lineage>
        <taxon>Bacteria</taxon>
        <taxon>Bacillati</taxon>
        <taxon>Actinomycetota</taxon>
        <taxon>Actinomycetes</taxon>
        <taxon>Propionibacteriales</taxon>
        <taxon>Propionibacteriaceae</taxon>
        <taxon>Enemella</taxon>
    </lineage>
</organism>
<accession>A0A255GPF2</accession>
<protein>
    <submittedName>
        <fullName evidence="3">Uncharacterized protein</fullName>
    </submittedName>
</protein>
<dbReference type="RefSeq" id="WP_094404307.1">
    <property type="nucleotide sequence ID" value="NZ_NMVO01000001.1"/>
</dbReference>
<evidence type="ECO:0000313" key="4">
    <source>
        <dbReference type="Proteomes" id="UP000215896"/>
    </source>
</evidence>
<keyword evidence="4" id="KW-1185">Reference proteome</keyword>
<feature type="transmembrane region" description="Helical" evidence="2">
    <location>
        <begin position="54"/>
        <end position="75"/>
    </location>
</feature>
<evidence type="ECO:0000256" key="1">
    <source>
        <dbReference type="SAM" id="MobiDB-lite"/>
    </source>
</evidence>
<proteinExistence type="predicted"/>
<dbReference type="EMBL" id="NMVO01000001">
    <property type="protein sequence ID" value="OYO17451.1"/>
    <property type="molecule type" value="Genomic_DNA"/>
</dbReference>
<evidence type="ECO:0000313" key="3">
    <source>
        <dbReference type="EMBL" id="OYO17451.1"/>
    </source>
</evidence>
<keyword evidence="2" id="KW-1133">Transmembrane helix</keyword>
<name>A0A255GPF2_9ACTN</name>
<reference evidence="3 4" key="1">
    <citation type="submission" date="2017-07" db="EMBL/GenBank/DDBJ databases">
        <title>Draft whole genome sequences of clinical Proprionibacteriaceae strains.</title>
        <authorList>
            <person name="Bernier A.-M."/>
            <person name="Bernard K."/>
            <person name="Domingo M.-C."/>
        </authorList>
    </citation>
    <scope>NUCLEOTIDE SEQUENCE [LARGE SCALE GENOMIC DNA]</scope>
    <source>
        <strain evidence="3 4">NML 030167</strain>
    </source>
</reference>
<dbReference type="AlphaFoldDB" id="A0A255GPF2"/>
<keyword evidence="2" id="KW-0812">Transmembrane</keyword>
<sequence>MSDSQPPQGSTPWSPGQSGRPDPEPGTANKPDEPTELPGLAGEDEPHKRSNIPVVVMVVALVVLLATLGGVGYLVTRQSAAPTPASTPLAPDPTGKPDLPVTAGAYSRDPGNVEAPPEFGVDRSVQTSSANYRQNGQPALIAIGARPVPDGRALLTQIKANGVRQIGDAWCGRMPDNELDVCVVRRGQTAVLVVGLRSQPVDELVAAGKEILQGTK</sequence>
<dbReference type="Proteomes" id="UP000215896">
    <property type="component" value="Unassembled WGS sequence"/>
</dbReference>
<evidence type="ECO:0000256" key="2">
    <source>
        <dbReference type="SAM" id="Phobius"/>
    </source>
</evidence>
<keyword evidence="2" id="KW-0472">Membrane</keyword>
<comment type="caution">
    <text evidence="3">The sequence shown here is derived from an EMBL/GenBank/DDBJ whole genome shotgun (WGS) entry which is preliminary data.</text>
</comment>